<evidence type="ECO:0000313" key="3">
    <source>
        <dbReference type="Proteomes" id="UP001239445"/>
    </source>
</evidence>
<protein>
    <submittedName>
        <fullName evidence="2">Uncharacterized protein</fullName>
    </submittedName>
</protein>
<reference evidence="2" key="1">
    <citation type="submission" date="2023-06" db="EMBL/GenBank/DDBJ databases">
        <title>Genome-scale phylogeny and comparative genomics of the fungal order Sordariales.</title>
        <authorList>
            <consortium name="Lawrence Berkeley National Laboratory"/>
            <person name="Hensen N."/>
            <person name="Bonometti L."/>
            <person name="Westerberg I."/>
            <person name="Brannstrom I.O."/>
            <person name="Guillou S."/>
            <person name="Cros-Aarteil S."/>
            <person name="Calhoun S."/>
            <person name="Haridas S."/>
            <person name="Kuo A."/>
            <person name="Mondo S."/>
            <person name="Pangilinan J."/>
            <person name="Riley R."/>
            <person name="Labutti K."/>
            <person name="Andreopoulos B."/>
            <person name="Lipzen A."/>
            <person name="Chen C."/>
            <person name="Yanf M."/>
            <person name="Daum C."/>
            <person name="Ng V."/>
            <person name="Clum A."/>
            <person name="Steindorff A."/>
            <person name="Ohm R."/>
            <person name="Martin F."/>
            <person name="Silar P."/>
            <person name="Natvig D."/>
            <person name="Lalanne C."/>
            <person name="Gautier V."/>
            <person name="Ament-Velasquez S.L."/>
            <person name="Kruys A."/>
            <person name="Hutchinson M.I."/>
            <person name="Powell A.J."/>
            <person name="Barry K."/>
            <person name="Miller A.N."/>
            <person name="Grigoriev I.V."/>
            <person name="Debuchy R."/>
            <person name="Gladieux P."/>
            <person name="Thoren M.H."/>
            <person name="Johannesson H."/>
        </authorList>
    </citation>
    <scope>NUCLEOTIDE SEQUENCE</scope>
    <source>
        <strain evidence="2">PSN4</strain>
    </source>
</reference>
<dbReference type="AlphaFoldDB" id="A0AAJ0F5K7"/>
<keyword evidence="3" id="KW-1185">Reference proteome</keyword>
<evidence type="ECO:0000256" key="1">
    <source>
        <dbReference type="SAM" id="Phobius"/>
    </source>
</evidence>
<feature type="transmembrane region" description="Helical" evidence="1">
    <location>
        <begin position="61"/>
        <end position="79"/>
    </location>
</feature>
<keyword evidence="1" id="KW-0472">Membrane</keyword>
<name>A0AAJ0F5K7_9PEZI</name>
<accession>A0AAJ0F5K7</accession>
<sequence length="110" mass="13031">MRCRRRGRVCVMCCLVLLLSTLFSLNPCLRFLTKRFSGSLFPHATRLAYMFWLRTASRRRFFGLAMIFVMLGCWVLEILEADGWLGRTRIEQALSVRDKCFVPRRARIFF</sequence>
<dbReference type="EMBL" id="MU839835">
    <property type="protein sequence ID" value="KAK1754632.1"/>
    <property type="molecule type" value="Genomic_DNA"/>
</dbReference>
<evidence type="ECO:0000313" key="2">
    <source>
        <dbReference type="EMBL" id="KAK1754632.1"/>
    </source>
</evidence>
<comment type="caution">
    <text evidence="2">The sequence shown here is derived from an EMBL/GenBank/DDBJ whole genome shotgun (WGS) entry which is preliminary data.</text>
</comment>
<keyword evidence="1" id="KW-0812">Transmembrane</keyword>
<dbReference type="Proteomes" id="UP001239445">
    <property type="component" value="Unassembled WGS sequence"/>
</dbReference>
<proteinExistence type="predicted"/>
<gene>
    <name evidence="2" type="ORF">QBC47DRAFT_222572</name>
</gene>
<organism evidence="2 3">
    <name type="scientific">Echria macrotheca</name>
    <dbReference type="NCBI Taxonomy" id="438768"/>
    <lineage>
        <taxon>Eukaryota</taxon>
        <taxon>Fungi</taxon>
        <taxon>Dikarya</taxon>
        <taxon>Ascomycota</taxon>
        <taxon>Pezizomycotina</taxon>
        <taxon>Sordariomycetes</taxon>
        <taxon>Sordariomycetidae</taxon>
        <taxon>Sordariales</taxon>
        <taxon>Schizotheciaceae</taxon>
        <taxon>Echria</taxon>
    </lineage>
</organism>
<keyword evidence="1" id="KW-1133">Transmembrane helix</keyword>